<proteinExistence type="predicted"/>
<organism evidence="1 2">
    <name type="scientific">Candidatus Accumulibacter cognatus</name>
    <dbReference type="NCBI Taxonomy" id="2954383"/>
    <lineage>
        <taxon>Bacteria</taxon>
        <taxon>Pseudomonadati</taxon>
        <taxon>Pseudomonadota</taxon>
        <taxon>Betaproteobacteria</taxon>
        <taxon>Candidatus Accumulibacter</taxon>
    </lineage>
</organism>
<dbReference type="Proteomes" id="UP000021315">
    <property type="component" value="Unassembled WGS sequence"/>
</dbReference>
<reference evidence="1" key="1">
    <citation type="submission" date="2014-02" db="EMBL/GenBank/DDBJ databases">
        <title>Expanding our view of genomic diversity in Candidatus Accumulibacter clades.</title>
        <authorList>
            <person name="Skennerton C.T."/>
            <person name="Barr J.J."/>
            <person name="Slater F.R."/>
            <person name="Bond P.L."/>
            <person name="Tyson G.W."/>
        </authorList>
    </citation>
    <scope>NUCLEOTIDE SEQUENCE [LARGE SCALE GENOMIC DNA]</scope>
</reference>
<dbReference type="EMBL" id="JDST02000010">
    <property type="protein sequence ID" value="KFB78072.1"/>
    <property type="molecule type" value="Genomic_DNA"/>
</dbReference>
<accession>A0A080M9Y0</accession>
<sequence length="39" mass="4071">MMGGKASPISLEMAWIWPNGTASYPQASLRPQGPGVAVL</sequence>
<keyword evidence="2" id="KW-1185">Reference proteome</keyword>
<dbReference type="AlphaFoldDB" id="A0A080M9Y0"/>
<name>A0A080M9Y0_9PROT</name>
<comment type="caution">
    <text evidence="1">The sequence shown here is derived from an EMBL/GenBank/DDBJ whole genome shotgun (WGS) entry which is preliminary data.</text>
</comment>
<evidence type="ECO:0000313" key="2">
    <source>
        <dbReference type="Proteomes" id="UP000021315"/>
    </source>
</evidence>
<protein>
    <submittedName>
        <fullName evidence="1">Uncharacterized protein</fullName>
    </submittedName>
</protein>
<evidence type="ECO:0000313" key="1">
    <source>
        <dbReference type="EMBL" id="KFB78072.1"/>
    </source>
</evidence>
<gene>
    <name evidence="1" type="ORF">AW06_000575</name>
</gene>